<dbReference type="GO" id="GO:0012505">
    <property type="term" value="C:endomembrane system"/>
    <property type="evidence" value="ECO:0007669"/>
    <property type="project" value="TreeGrafter"/>
</dbReference>
<dbReference type="PANTHER" id="PTHR19957">
    <property type="entry name" value="SYNTAXIN"/>
    <property type="match status" value="1"/>
</dbReference>
<keyword evidence="4" id="KW-0472">Membrane</keyword>
<dbReference type="GO" id="GO:0048278">
    <property type="term" value="P:vesicle docking"/>
    <property type="evidence" value="ECO:0007669"/>
    <property type="project" value="TreeGrafter"/>
</dbReference>
<keyword evidence="7" id="KW-1185">Reference proteome</keyword>
<dbReference type="EMBL" id="MDYP01000020">
    <property type="protein sequence ID" value="OQE05960.1"/>
    <property type="molecule type" value="Genomic_DNA"/>
</dbReference>
<dbReference type="STRING" id="29845.A0A1V6RWR2"/>
<name>A0A1V6RWR2_9EURO</name>
<evidence type="ECO:0000256" key="4">
    <source>
        <dbReference type="SAM" id="Phobius"/>
    </source>
</evidence>
<organism evidence="6 7">
    <name type="scientific">Penicillium vulpinum</name>
    <dbReference type="NCBI Taxonomy" id="29845"/>
    <lineage>
        <taxon>Eukaryota</taxon>
        <taxon>Fungi</taxon>
        <taxon>Dikarya</taxon>
        <taxon>Ascomycota</taxon>
        <taxon>Pezizomycotina</taxon>
        <taxon>Eurotiomycetes</taxon>
        <taxon>Eurotiomycetidae</taxon>
        <taxon>Eurotiales</taxon>
        <taxon>Aspergillaceae</taxon>
        <taxon>Penicillium</taxon>
    </lineage>
</organism>
<evidence type="ECO:0000256" key="2">
    <source>
        <dbReference type="RuleBase" id="RU003858"/>
    </source>
</evidence>
<evidence type="ECO:0000259" key="5">
    <source>
        <dbReference type="PROSITE" id="PS50192"/>
    </source>
</evidence>
<protein>
    <recommendedName>
        <fullName evidence="5">t-SNARE coiled-coil homology domain-containing protein</fullName>
    </recommendedName>
</protein>
<dbReference type="GO" id="GO:0000149">
    <property type="term" value="F:SNARE binding"/>
    <property type="evidence" value="ECO:0007669"/>
    <property type="project" value="TreeGrafter"/>
</dbReference>
<dbReference type="SMART" id="SM00503">
    <property type="entry name" value="SynN"/>
    <property type="match status" value="1"/>
</dbReference>
<dbReference type="Pfam" id="PF14523">
    <property type="entry name" value="Syntaxin_2"/>
    <property type="match status" value="1"/>
</dbReference>
<feature type="domain" description="T-SNARE coiled-coil homology" evidence="5">
    <location>
        <begin position="178"/>
        <end position="240"/>
    </location>
</feature>
<evidence type="ECO:0000256" key="3">
    <source>
        <dbReference type="SAM" id="MobiDB-lite"/>
    </source>
</evidence>
<reference evidence="7" key="1">
    <citation type="journal article" date="2017" name="Nat. Microbiol.">
        <title>Global analysis of biosynthetic gene clusters reveals vast potential of secondary metabolite production in Penicillium species.</title>
        <authorList>
            <person name="Nielsen J.C."/>
            <person name="Grijseels S."/>
            <person name="Prigent S."/>
            <person name="Ji B."/>
            <person name="Dainat J."/>
            <person name="Nielsen K.F."/>
            <person name="Frisvad J.C."/>
            <person name="Workman M."/>
            <person name="Nielsen J."/>
        </authorList>
    </citation>
    <scope>NUCLEOTIDE SEQUENCE [LARGE SCALE GENOMIC DNA]</scope>
    <source>
        <strain evidence="7">IBT 29486</strain>
    </source>
</reference>
<dbReference type="InterPro" id="IPR000727">
    <property type="entry name" value="T_SNARE_dom"/>
</dbReference>
<dbReference type="FunFam" id="1.20.58.70:FF:000018">
    <property type="entry name" value="SNARE domain protein"/>
    <property type="match status" value="1"/>
</dbReference>
<dbReference type="SMART" id="SM00397">
    <property type="entry name" value="t_SNARE"/>
    <property type="match status" value="1"/>
</dbReference>
<evidence type="ECO:0000313" key="7">
    <source>
        <dbReference type="Proteomes" id="UP000191518"/>
    </source>
</evidence>
<sequence length="272" mass="31183">MSFDRLNSLEAQPTTMRRDEDPQYRDDPDFDHLAEQLSDQLFTLTSNISRLSNQIALLGTKRDTERVRERVHNLLEETRTGFRDVGEGIKQIQTWEDVNPSQKWTQQKLSSEFKATLDEFQTIQRRALEKQRASAVAARTAFEEGEQQPSSENDVQLQEQLLEEQHRMANQGEVDFQESLIIEREAEIRNIEQSVGELNELFRDVAHIVTEQGGQLDIISENVQNVTQDTRGANVELRSASRYQKNARNRACCLFVILSVILAIIVLAIVLG</sequence>
<dbReference type="Proteomes" id="UP000191518">
    <property type="component" value="Unassembled WGS sequence"/>
</dbReference>
<feature type="region of interest" description="Disordered" evidence="3">
    <location>
        <begin position="1"/>
        <end position="29"/>
    </location>
</feature>
<evidence type="ECO:0000313" key="6">
    <source>
        <dbReference type="EMBL" id="OQE05960.1"/>
    </source>
</evidence>
<dbReference type="Gene3D" id="1.20.5.110">
    <property type="match status" value="1"/>
</dbReference>
<dbReference type="GO" id="GO:0006886">
    <property type="term" value="P:intracellular protein transport"/>
    <property type="evidence" value="ECO:0007669"/>
    <property type="project" value="InterPro"/>
</dbReference>
<dbReference type="PROSITE" id="PS00914">
    <property type="entry name" value="SYNTAXIN"/>
    <property type="match status" value="1"/>
</dbReference>
<comment type="similarity">
    <text evidence="1 2">Belongs to the syntaxin family.</text>
</comment>
<feature type="transmembrane region" description="Helical" evidence="4">
    <location>
        <begin position="251"/>
        <end position="271"/>
    </location>
</feature>
<feature type="compositionally biased region" description="Basic and acidic residues" evidence="3">
    <location>
        <begin position="16"/>
        <end position="29"/>
    </location>
</feature>
<dbReference type="AlphaFoldDB" id="A0A1V6RWR2"/>
<dbReference type="SUPFAM" id="SSF47661">
    <property type="entry name" value="t-snare proteins"/>
    <property type="match status" value="1"/>
</dbReference>
<dbReference type="InterPro" id="IPR045242">
    <property type="entry name" value="Syntaxin"/>
</dbReference>
<dbReference type="InterPro" id="IPR006011">
    <property type="entry name" value="Syntaxin_N"/>
</dbReference>
<dbReference type="Pfam" id="PF05739">
    <property type="entry name" value="SNARE"/>
    <property type="match status" value="1"/>
</dbReference>
<dbReference type="CDD" id="cd15840">
    <property type="entry name" value="SNARE_Qa"/>
    <property type="match status" value="1"/>
</dbReference>
<dbReference type="FunFam" id="1.20.5.110:FF:000059">
    <property type="entry name" value="Related to syntaxin 12"/>
    <property type="match status" value="1"/>
</dbReference>
<evidence type="ECO:0000256" key="1">
    <source>
        <dbReference type="ARBA" id="ARBA00009063"/>
    </source>
</evidence>
<dbReference type="InterPro" id="IPR010989">
    <property type="entry name" value="SNARE"/>
</dbReference>
<accession>A0A1V6RWR2</accession>
<dbReference type="PANTHER" id="PTHR19957:SF38">
    <property type="entry name" value="LD27581P"/>
    <property type="match status" value="1"/>
</dbReference>
<dbReference type="GO" id="GO:0005484">
    <property type="term" value="F:SNAP receptor activity"/>
    <property type="evidence" value="ECO:0007669"/>
    <property type="project" value="InterPro"/>
</dbReference>
<dbReference type="GO" id="GO:0006906">
    <property type="term" value="P:vesicle fusion"/>
    <property type="evidence" value="ECO:0007669"/>
    <property type="project" value="TreeGrafter"/>
</dbReference>
<dbReference type="InterPro" id="IPR006012">
    <property type="entry name" value="Syntaxin/epimorphin_CS"/>
</dbReference>
<gene>
    <name evidence="6" type="ORF">PENVUL_c020G05169</name>
</gene>
<dbReference type="OrthoDB" id="364348at2759"/>
<comment type="caution">
    <text evidence="6">The sequence shown here is derived from an EMBL/GenBank/DDBJ whole genome shotgun (WGS) entry which is preliminary data.</text>
</comment>
<dbReference type="GO" id="GO:0006896">
    <property type="term" value="P:Golgi to vacuole transport"/>
    <property type="evidence" value="ECO:0007669"/>
    <property type="project" value="TreeGrafter"/>
</dbReference>
<dbReference type="PROSITE" id="PS50192">
    <property type="entry name" value="T_SNARE"/>
    <property type="match status" value="1"/>
</dbReference>
<dbReference type="Gene3D" id="1.20.58.70">
    <property type="match status" value="1"/>
</dbReference>
<keyword evidence="4" id="KW-0812">Transmembrane</keyword>
<keyword evidence="4" id="KW-1133">Transmembrane helix</keyword>
<dbReference type="GO" id="GO:0031201">
    <property type="term" value="C:SNARE complex"/>
    <property type="evidence" value="ECO:0007669"/>
    <property type="project" value="TreeGrafter"/>
</dbReference>
<proteinExistence type="inferred from homology"/>